<dbReference type="SUPFAM" id="SSF55909">
    <property type="entry name" value="Pentein"/>
    <property type="match status" value="1"/>
</dbReference>
<dbReference type="GO" id="GO:0005737">
    <property type="term" value="C:cytoplasm"/>
    <property type="evidence" value="ECO:0007669"/>
    <property type="project" value="InterPro"/>
</dbReference>
<feature type="signal peptide" evidence="1">
    <location>
        <begin position="1"/>
        <end position="19"/>
    </location>
</feature>
<dbReference type="InterPro" id="IPR036556">
    <property type="entry name" value="PAD_central_sf"/>
</dbReference>
<reference evidence="3" key="1">
    <citation type="submission" date="2023-01" db="EMBL/GenBank/DDBJ databases">
        <title>The growth and conidiation of Purpureocillium lavendulum are regulated by nitrogen source and histone H3K14 acetylation.</title>
        <authorList>
            <person name="Tang P."/>
            <person name="Han J."/>
            <person name="Zhang C."/>
            <person name="Tang P."/>
            <person name="Qi F."/>
            <person name="Zhang K."/>
            <person name="Liang L."/>
        </authorList>
    </citation>
    <scope>NUCLEOTIDE SEQUENCE</scope>
    <source>
        <strain evidence="3">YMF1.00683</strain>
    </source>
</reference>
<protein>
    <submittedName>
        <fullName evidence="3">Beta-galactosidase</fullName>
    </submittedName>
</protein>
<dbReference type="InterPro" id="IPR013530">
    <property type="entry name" value="PAD_C"/>
</dbReference>
<evidence type="ECO:0000259" key="2">
    <source>
        <dbReference type="Pfam" id="PF03068"/>
    </source>
</evidence>
<dbReference type="InterPro" id="IPR004303">
    <property type="entry name" value="PAD"/>
</dbReference>
<evidence type="ECO:0000313" key="4">
    <source>
        <dbReference type="Proteomes" id="UP001163105"/>
    </source>
</evidence>
<sequence length="648" mass="70971">MKISFLGIVLAVALRPAWAALKADIRADTNRDGHVDLLGDSDMEGKTRWNSTHGALFLANIGDAGGRCADMSAKDYAVLAACHNADDDIQRAPQYMAPVRTVPIPGLSLSAVGHVSVLDPVAQKNVRIFRRDNGTGWDIVTSKTAFNACELSAGLELGIDARSPRMPGDTGSSKMDGMQGWDGRVTVHFNVSDGKRMAVDSVMLRVAPVLTHHHAQHVDTLFASEISLLQAPPSAAKKVAAIKRSLAATRAEVQASIRKAGVRNPLTLFDTDDLWTQDFFEPAYMSMPGPNGTVSMRIMVATPDKFRGRGTDAIRLLFTTMRRQGVGAVQHVPSRPGRVTSPQISRDAMGNLETIPPHEHNGRRYPAGRIIMGGNSTLEDSPLFEAFFAAQEMQLPVLVDSSWLGVGHVDEFLQFLPTNSTPRGWKLVVADPPLALQLLRDLRARGHGDGHILSHSGTGAQSMSIDALLDSQKIARANDFATERIAAAVDILRNQTGIESRDIIRVPALFKFFRWGRAARKGKAADMDWWPMDHVALDQQPAYMYTGSSNLRRREIRLSETLEALFPPLVNGIVLNGPGNAGAPPRYVAPKPWGPVLNGSDVFEDEARVLYGAEGFEVDFVDDWTYFRRHGDLHCATNTLRDAETKWW</sequence>
<dbReference type="Pfam" id="PF03068">
    <property type="entry name" value="PAD"/>
    <property type="match status" value="1"/>
</dbReference>
<dbReference type="GO" id="GO:0005509">
    <property type="term" value="F:calcium ion binding"/>
    <property type="evidence" value="ECO:0007669"/>
    <property type="project" value="InterPro"/>
</dbReference>
<organism evidence="3 4">
    <name type="scientific">Purpureocillium lavendulum</name>
    <dbReference type="NCBI Taxonomy" id="1247861"/>
    <lineage>
        <taxon>Eukaryota</taxon>
        <taxon>Fungi</taxon>
        <taxon>Dikarya</taxon>
        <taxon>Ascomycota</taxon>
        <taxon>Pezizomycotina</taxon>
        <taxon>Sordariomycetes</taxon>
        <taxon>Hypocreomycetidae</taxon>
        <taxon>Hypocreales</taxon>
        <taxon>Ophiocordycipitaceae</taxon>
        <taxon>Purpureocillium</taxon>
    </lineage>
</organism>
<accession>A0AB34FJ32</accession>
<dbReference type="GO" id="GO:0004668">
    <property type="term" value="F:protein-arginine deiminase activity"/>
    <property type="evidence" value="ECO:0007669"/>
    <property type="project" value="InterPro"/>
</dbReference>
<dbReference type="AlphaFoldDB" id="A0AB34FJ32"/>
<dbReference type="Gene3D" id="3.75.10.10">
    <property type="entry name" value="L-arginine/glycine Amidinotransferase, Chain A"/>
    <property type="match status" value="1"/>
</dbReference>
<evidence type="ECO:0000256" key="1">
    <source>
        <dbReference type="SAM" id="SignalP"/>
    </source>
</evidence>
<feature type="chain" id="PRO_5044237969" evidence="1">
    <location>
        <begin position="20"/>
        <end position="648"/>
    </location>
</feature>
<keyword evidence="1" id="KW-0732">Signal</keyword>
<dbReference type="EMBL" id="JAQHRD010000007">
    <property type="protein sequence ID" value="KAJ6438963.1"/>
    <property type="molecule type" value="Genomic_DNA"/>
</dbReference>
<dbReference type="PANTHER" id="PTHR10837:SF8">
    <property type="entry name" value="PROTEIN-ARGININE DEIMINASE"/>
    <property type="match status" value="1"/>
</dbReference>
<dbReference type="PANTHER" id="PTHR10837">
    <property type="entry name" value="PEPTIDYLARGININE DEIMINASE"/>
    <property type="match status" value="1"/>
</dbReference>
<feature type="domain" description="Protein-arginine deiminase C-terminal" evidence="2">
    <location>
        <begin position="198"/>
        <end position="648"/>
    </location>
</feature>
<comment type="caution">
    <text evidence="3">The sequence shown here is derived from an EMBL/GenBank/DDBJ whole genome shotgun (WGS) entry which is preliminary data.</text>
</comment>
<proteinExistence type="predicted"/>
<dbReference type="SUPFAM" id="SSF110083">
    <property type="entry name" value="Peptidylarginine deiminase Pad4, middle domain"/>
    <property type="match status" value="1"/>
</dbReference>
<name>A0AB34FJ32_9HYPO</name>
<keyword evidence="4" id="KW-1185">Reference proteome</keyword>
<gene>
    <name evidence="3" type="ORF">O9K51_08365</name>
</gene>
<evidence type="ECO:0000313" key="3">
    <source>
        <dbReference type="EMBL" id="KAJ6438963.1"/>
    </source>
</evidence>
<dbReference type="Proteomes" id="UP001163105">
    <property type="component" value="Unassembled WGS sequence"/>
</dbReference>